<dbReference type="eggNOG" id="COG1396">
    <property type="taxonomic scope" value="Bacteria"/>
</dbReference>
<evidence type="ECO:0000313" key="3">
    <source>
        <dbReference type="Proteomes" id="UP000195880"/>
    </source>
</evidence>
<evidence type="ECO:0000313" key="2">
    <source>
        <dbReference type="EMBL" id="ARX83189.1"/>
    </source>
</evidence>
<evidence type="ECO:0000259" key="1">
    <source>
        <dbReference type="Pfam" id="PF19054"/>
    </source>
</evidence>
<dbReference type="AlphaFoldDB" id="A0A1Z1W9Y1"/>
<accession>A0A1Z1W9Y1</accession>
<dbReference type="GO" id="GO:0003677">
    <property type="term" value="F:DNA binding"/>
    <property type="evidence" value="ECO:0007669"/>
    <property type="project" value="UniProtKB-KW"/>
</dbReference>
<proteinExistence type="predicted"/>
<organism evidence="2 3">
    <name type="scientific">Streptomyces alboflavus</name>
    <dbReference type="NCBI Taxonomy" id="67267"/>
    <lineage>
        <taxon>Bacteria</taxon>
        <taxon>Bacillati</taxon>
        <taxon>Actinomycetota</taxon>
        <taxon>Actinomycetes</taxon>
        <taxon>Kitasatosporales</taxon>
        <taxon>Streptomycetaceae</taxon>
        <taxon>Streptomyces</taxon>
    </lineage>
</organism>
<sequence>MPGLFQTPEYARHLLIANADLMGTPRDTEAAVRARMKRQEVLYEMDKTFRILLWEGALHALVCPPEVMAGQLDRLMGLMGMTSVSFGIVPLGAPLRITPKHGFWIFDEERVVVETINTELQLESADDVTLYGRVWDLLNESALHDAAARRLLGRARVALG</sequence>
<dbReference type="InterPro" id="IPR043917">
    <property type="entry name" value="DUF5753"/>
</dbReference>
<gene>
    <name evidence="2" type="ORF">SMD44_02603</name>
</gene>
<protein>
    <submittedName>
        <fullName evidence="2">DNA-binding protein</fullName>
    </submittedName>
</protein>
<dbReference type="STRING" id="67267.GCA_000716675_02837"/>
<dbReference type="KEGG" id="salf:SMD44_02603"/>
<feature type="domain" description="DUF5753" evidence="1">
    <location>
        <begin position="2"/>
        <end position="153"/>
    </location>
</feature>
<dbReference type="Proteomes" id="UP000195880">
    <property type="component" value="Chromosome"/>
</dbReference>
<dbReference type="EMBL" id="CP021748">
    <property type="protein sequence ID" value="ARX83189.1"/>
    <property type="molecule type" value="Genomic_DNA"/>
</dbReference>
<keyword evidence="3" id="KW-1185">Reference proteome</keyword>
<name>A0A1Z1W9Y1_9ACTN</name>
<keyword evidence="2" id="KW-0238">DNA-binding</keyword>
<dbReference type="Pfam" id="PF19054">
    <property type="entry name" value="DUF5753"/>
    <property type="match status" value="1"/>
</dbReference>
<reference evidence="2 3" key="1">
    <citation type="submission" date="2017-05" db="EMBL/GenBank/DDBJ databases">
        <title>Streptomyces alboflavus Genome sequencing and assembly.</title>
        <authorList>
            <person name="Wang Y."/>
            <person name="Du B."/>
            <person name="Ding Y."/>
            <person name="Liu H."/>
            <person name="Hou Q."/>
            <person name="Liu K."/>
            <person name="Wang C."/>
            <person name="Yao L."/>
        </authorList>
    </citation>
    <scope>NUCLEOTIDE SEQUENCE [LARGE SCALE GENOMIC DNA]</scope>
    <source>
        <strain evidence="2 3">MDJK44</strain>
    </source>
</reference>